<proteinExistence type="inferred from homology"/>
<dbReference type="SUPFAM" id="SSF52129">
    <property type="entry name" value="Caspase-like"/>
    <property type="match status" value="2"/>
</dbReference>
<comment type="similarity">
    <text evidence="1 5">Belongs to the peptidase C14A family.</text>
</comment>
<evidence type="ECO:0000313" key="9">
    <source>
        <dbReference type="Proteomes" id="UP000728032"/>
    </source>
</evidence>
<accession>A0A7R9QUN8</accession>
<keyword evidence="3" id="KW-0053">Apoptosis</keyword>
<evidence type="ECO:0000259" key="6">
    <source>
        <dbReference type="PROSITE" id="PS50207"/>
    </source>
</evidence>
<evidence type="ECO:0000256" key="4">
    <source>
        <dbReference type="ARBA" id="ARBA00022801"/>
    </source>
</evidence>
<dbReference type="EMBL" id="OC931209">
    <property type="protein sequence ID" value="CAD7659042.1"/>
    <property type="molecule type" value="Genomic_DNA"/>
</dbReference>
<feature type="domain" description="Caspase family p10" evidence="6">
    <location>
        <begin position="378"/>
        <end position="413"/>
    </location>
</feature>
<keyword evidence="9" id="KW-1185">Reference proteome</keyword>
<sequence length="442" mass="49952">RQVRGFCIIINNQVFADPELTFRSGSRADAYRLSDVFSQLGFDVHMYDNQTSDQMKKLLMGFRNRETELSVHEALVVIILSHGCEDGVHGSDGQVVPVKTILGYFNNDYCTALIGKPKMFFLTACRGDEMDQGVRRKTRGMLLVPEDISSIIPTWSDIFVYYSTIEGYLSPRNTITGSWFGYELAHCLAKYSATEHLNDLVTIRVAKKVDHRISRLNGTLVFKSAIECKTLATLELKDWKDIRKFGHSIETSGLLTHELCEHYSTTQWMTRLSDLVFTGREFTSKLTMFEDPELTFRSGSRADAYRLSDVFSQLGFDVHMYDNQTSGQMTELLMRFRDREADLSTHDALVVIILSHGCKDGVYGSEGQVVSVDYILGGYSSPRNTITGSWFGYELAHCLAQYSATEHLNDLMTIRVAQYVDHRISQIPGVGAFKSAIECKTL</sequence>
<dbReference type="InterPro" id="IPR015917">
    <property type="entry name" value="Pept_C14A"/>
</dbReference>
<feature type="non-terminal residue" evidence="8">
    <location>
        <position position="442"/>
    </location>
</feature>
<dbReference type="GO" id="GO:0006508">
    <property type="term" value="P:proteolysis"/>
    <property type="evidence" value="ECO:0007669"/>
    <property type="project" value="UniProtKB-KW"/>
</dbReference>
<dbReference type="SMART" id="SM00115">
    <property type="entry name" value="CASc"/>
    <property type="match status" value="1"/>
</dbReference>
<evidence type="ECO:0000259" key="7">
    <source>
        <dbReference type="PROSITE" id="PS50208"/>
    </source>
</evidence>
<dbReference type="OrthoDB" id="6044770at2759"/>
<dbReference type="PANTHER" id="PTHR47901">
    <property type="entry name" value="CASPASE RECRUITMENT DOMAIN-CONTAINING PROTEIN 18"/>
    <property type="match status" value="1"/>
</dbReference>
<dbReference type="Proteomes" id="UP000728032">
    <property type="component" value="Unassembled WGS sequence"/>
</dbReference>
<evidence type="ECO:0000256" key="2">
    <source>
        <dbReference type="ARBA" id="ARBA00022670"/>
    </source>
</evidence>
<gene>
    <name evidence="8" type="ORF">ONB1V03_LOCUS15648</name>
</gene>
<dbReference type="GO" id="GO:0004197">
    <property type="term" value="F:cysteine-type endopeptidase activity"/>
    <property type="evidence" value="ECO:0007669"/>
    <property type="project" value="InterPro"/>
</dbReference>
<dbReference type="InterPro" id="IPR002398">
    <property type="entry name" value="Pept_C14"/>
</dbReference>
<dbReference type="Gene3D" id="3.40.50.1460">
    <property type="match status" value="2"/>
</dbReference>
<feature type="domain" description="Caspase family p20" evidence="7">
    <location>
        <begin position="3"/>
        <end position="129"/>
    </location>
</feature>
<keyword evidence="4" id="KW-0378">Hydrolase</keyword>
<dbReference type="Pfam" id="PF00656">
    <property type="entry name" value="Peptidase_C14"/>
    <property type="match status" value="2"/>
</dbReference>
<dbReference type="InterPro" id="IPR001309">
    <property type="entry name" value="Pept_C14_p20"/>
</dbReference>
<organism evidence="8">
    <name type="scientific">Oppiella nova</name>
    <dbReference type="NCBI Taxonomy" id="334625"/>
    <lineage>
        <taxon>Eukaryota</taxon>
        <taxon>Metazoa</taxon>
        <taxon>Ecdysozoa</taxon>
        <taxon>Arthropoda</taxon>
        <taxon>Chelicerata</taxon>
        <taxon>Arachnida</taxon>
        <taxon>Acari</taxon>
        <taxon>Acariformes</taxon>
        <taxon>Sarcoptiformes</taxon>
        <taxon>Oribatida</taxon>
        <taxon>Brachypylina</taxon>
        <taxon>Oppioidea</taxon>
        <taxon>Oppiidae</taxon>
        <taxon>Oppiella</taxon>
    </lineage>
</organism>
<dbReference type="InterPro" id="IPR002138">
    <property type="entry name" value="Pept_C14_p10"/>
</dbReference>
<dbReference type="GO" id="GO:0006915">
    <property type="term" value="P:apoptotic process"/>
    <property type="evidence" value="ECO:0007669"/>
    <property type="project" value="UniProtKB-KW"/>
</dbReference>
<evidence type="ECO:0000256" key="3">
    <source>
        <dbReference type="ARBA" id="ARBA00022703"/>
    </source>
</evidence>
<dbReference type="Gene3D" id="3.30.70.1470">
    <property type="entry name" value="Caspase-like"/>
    <property type="match status" value="1"/>
</dbReference>
<dbReference type="InterPro" id="IPR011600">
    <property type="entry name" value="Pept_C14_caspase"/>
</dbReference>
<keyword evidence="2" id="KW-0645">Protease</keyword>
<dbReference type="EMBL" id="CAJPVJ010016384">
    <property type="protein sequence ID" value="CAG2176214.1"/>
    <property type="molecule type" value="Genomic_DNA"/>
</dbReference>
<reference evidence="8" key="1">
    <citation type="submission" date="2020-11" db="EMBL/GenBank/DDBJ databases">
        <authorList>
            <person name="Tran Van P."/>
        </authorList>
    </citation>
    <scope>NUCLEOTIDE SEQUENCE</scope>
</reference>
<evidence type="ECO:0000256" key="5">
    <source>
        <dbReference type="RuleBase" id="RU003971"/>
    </source>
</evidence>
<dbReference type="AlphaFoldDB" id="A0A7R9QUN8"/>
<feature type="domain" description="Caspase family p20" evidence="7">
    <location>
        <begin position="275"/>
        <end position="375"/>
    </location>
</feature>
<evidence type="ECO:0000256" key="1">
    <source>
        <dbReference type="ARBA" id="ARBA00010134"/>
    </source>
</evidence>
<feature type="non-terminal residue" evidence="8">
    <location>
        <position position="1"/>
    </location>
</feature>
<feature type="domain" description="Caspase family p10" evidence="6">
    <location>
        <begin position="152"/>
        <end position="202"/>
    </location>
</feature>
<name>A0A7R9QUN8_9ACAR</name>
<dbReference type="InterPro" id="IPR029030">
    <property type="entry name" value="Caspase-like_dom_sf"/>
</dbReference>
<protein>
    <submittedName>
        <fullName evidence="8">Uncharacterized protein</fullName>
    </submittedName>
</protein>
<dbReference type="PANTHER" id="PTHR47901:SF8">
    <property type="entry name" value="CASPASE-3"/>
    <property type="match status" value="1"/>
</dbReference>
<dbReference type="PRINTS" id="PR00376">
    <property type="entry name" value="IL1BCENZYME"/>
</dbReference>
<dbReference type="PROSITE" id="PS50208">
    <property type="entry name" value="CASPASE_P20"/>
    <property type="match status" value="2"/>
</dbReference>
<evidence type="ECO:0000313" key="8">
    <source>
        <dbReference type="EMBL" id="CAD7659042.1"/>
    </source>
</evidence>
<dbReference type="PROSITE" id="PS50207">
    <property type="entry name" value="CASPASE_P10"/>
    <property type="match status" value="2"/>
</dbReference>